<organism evidence="1 2">
    <name type="scientific">Arabidopsis thaliana</name>
    <name type="common">Mouse-ear cress</name>
    <dbReference type="NCBI Taxonomy" id="3702"/>
    <lineage>
        <taxon>Eukaryota</taxon>
        <taxon>Viridiplantae</taxon>
        <taxon>Streptophyta</taxon>
        <taxon>Embryophyta</taxon>
        <taxon>Tracheophyta</taxon>
        <taxon>Spermatophyta</taxon>
        <taxon>Magnoliopsida</taxon>
        <taxon>eudicotyledons</taxon>
        <taxon>Gunneridae</taxon>
        <taxon>Pentapetalae</taxon>
        <taxon>rosids</taxon>
        <taxon>malvids</taxon>
        <taxon>Brassicales</taxon>
        <taxon>Brassicaceae</taxon>
        <taxon>Camelineae</taxon>
        <taxon>Arabidopsis</taxon>
    </lineage>
</organism>
<protein>
    <submittedName>
        <fullName evidence="1">Uncharacterized protein</fullName>
    </submittedName>
</protein>
<evidence type="ECO:0000313" key="2">
    <source>
        <dbReference type="Proteomes" id="UP000426265"/>
    </source>
</evidence>
<gene>
    <name evidence="1" type="ORF">AN1_LOCUS14765</name>
</gene>
<name>A0A654FCV2_ARATH</name>
<dbReference type="Proteomes" id="UP000426265">
    <property type="component" value="Unassembled WGS sequence"/>
</dbReference>
<proteinExistence type="predicted"/>
<sequence>MEVIKSMEFGGLKIKGNSHVVSWKRNQKQKPADLGESDSVSGKVTSVVKDESEGPGAWKNKKLKKSVVLLEAAVKIDPSHLADFFAKPISACNLKLGLFCLINSNSVLVSDLLALHFYFEKALSQVSFPWVEMFKETPLSKLIDVIYFFLVFVRCSD</sequence>
<reference evidence="1 2" key="1">
    <citation type="submission" date="2019-11" db="EMBL/GenBank/DDBJ databases">
        <authorList>
            <person name="Jiao W.-B."/>
            <person name="Schneeberger K."/>
        </authorList>
    </citation>
    <scope>NUCLEOTIDE SEQUENCE [LARGE SCALE GENOMIC DNA]</scope>
    <source>
        <strain evidence="2">cv. An-1</strain>
    </source>
</reference>
<dbReference type="EMBL" id="CACRSJ010000106">
    <property type="protein sequence ID" value="VYS59324.1"/>
    <property type="molecule type" value="Genomic_DNA"/>
</dbReference>
<accession>A0A654FCV2</accession>
<evidence type="ECO:0000313" key="1">
    <source>
        <dbReference type="EMBL" id="VYS59324.1"/>
    </source>
</evidence>
<dbReference type="AlphaFoldDB" id="A0A654FCV2"/>